<dbReference type="RefSeq" id="WP_112140138.1">
    <property type="nucleotide sequence ID" value="NZ_CP016181.1"/>
</dbReference>
<evidence type="ECO:0000313" key="1">
    <source>
        <dbReference type="EMBL" id="AWY01551.1"/>
    </source>
</evidence>
<sequence>MSNVTDLSSTDYEYEHDENTLQDVFIMRPNGKIAYLPYAFYTDSSRVIESVPVEGEAQRFFLNEHGTYPFNLAGPAVSKVINWNLMDEKGNKKSHPQDSTLTPATGYFVDLRRFSLDRQAMIFVADETNYPDDQPVCELSKSQANYELVPADQQDQLKAIPKDDNLYLAYFQHPNKTRSINQYYSYKVSYISAAELDACEFSPEAPSKKRTEEEVTTAAQHLETYYGDTRIQAGALNPMDFQSSPLPIVCTTCYVANLRTFSS</sequence>
<dbReference type="Proteomes" id="UP000249898">
    <property type="component" value="Chromosome"/>
</dbReference>
<name>A0A2Z4PVF9_9GAMM</name>
<protein>
    <submittedName>
        <fullName evidence="1">Uncharacterized protein</fullName>
    </submittedName>
</protein>
<proteinExistence type="predicted"/>
<gene>
    <name evidence="1" type="ORF">A8139_17475</name>
</gene>
<dbReference type="OrthoDB" id="5867095at2"/>
<accession>A0A2Z4PVF9</accession>
<dbReference type="EMBL" id="CP016181">
    <property type="protein sequence ID" value="AWY01551.1"/>
    <property type="molecule type" value="Genomic_DNA"/>
</dbReference>
<dbReference type="AlphaFoldDB" id="A0A2Z4PVF9"/>
<evidence type="ECO:0000313" key="2">
    <source>
        <dbReference type="Proteomes" id="UP000249898"/>
    </source>
</evidence>
<reference evidence="1 2" key="1">
    <citation type="submission" date="2016-06" db="EMBL/GenBank/DDBJ databases">
        <title>The sequenced genome of the ice-adhering bacterium Marinomonas primoryensis, from Antarctica.</title>
        <authorList>
            <person name="Graham L."/>
            <person name="Vance T.D.R."/>
            <person name="Davies P.L."/>
        </authorList>
    </citation>
    <scope>NUCLEOTIDE SEQUENCE [LARGE SCALE GENOMIC DNA]</scope>
    <source>
        <strain evidence="1 2">AceL</strain>
    </source>
</reference>
<organism evidence="1 2">
    <name type="scientific">Marinomonas primoryensis</name>
    <dbReference type="NCBI Taxonomy" id="178399"/>
    <lineage>
        <taxon>Bacteria</taxon>
        <taxon>Pseudomonadati</taxon>
        <taxon>Pseudomonadota</taxon>
        <taxon>Gammaproteobacteria</taxon>
        <taxon>Oceanospirillales</taxon>
        <taxon>Oceanospirillaceae</taxon>
        <taxon>Marinomonas</taxon>
    </lineage>
</organism>